<dbReference type="Proteomes" id="UP001519287">
    <property type="component" value="Unassembled WGS sequence"/>
</dbReference>
<sequence>MREVAKAFSSIISLLFYNLSVLNGKFFNTQSSTLDYYVNIFLTLIHQSGYMYITIPMDEDVGCSTFAKIMKEEAAPAEVNYVKTGEKFHILESPTL</sequence>
<accession>A0ABS4IU15</accession>
<proteinExistence type="predicted"/>
<dbReference type="EMBL" id="JAGGLB010000004">
    <property type="protein sequence ID" value="MBP1990356.1"/>
    <property type="molecule type" value="Genomic_DNA"/>
</dbReference>
<comment type="caution">
    <text evidence="1">The sequence shown here is derived from an EMBL/GenBank/DDBJ whole genome shotgun (WGS) entry which is preliminary data.</text>
</comment>
<organism evidence="1 2">
    <name type="scientific">Paenibacillus eucommiae</name>
    <dbReference type="NCBI Taxonomy" id="1355755"/>
    <lineage>
        <taxon>Bacteria</taxon>
        <taxon>Bacillati</taxon>
        <taxon>Bacillota</taxon>
        <taxon>Bacilli</taxon>
        <taxon>Bacillales</taxon>
        <taxon>Paenibacillaceae</taxon>
        <taxon>Paenibacillus</taxon>
    </lineage>
</organism>
<gene>
    <name evidence="1" type="ORF">J2Z66_001954</name>
</gene>
<evidence type="ECO:0000313" key="2">
    <source>
        <dbReference type="Proteomes" id="UP001519287"/>
    </source>
</evidence>
<keyword evidence="2" id="KW-1185">Reference proteome</keyword>
<reference evidence="1 2" key="1">
    <citation type="submission" date="2021-03" db="EMBL/GenBank/DDBJ databases">
        <title>Genomic Encyclopedia of Type Strains, Phase IV (KMG-IV): sequencing the most valuable type-strain genomes for metagenomic binning, comparative biology and taxonomic classification.</title>
        <authorList>
            <person name="Goeker M."/>
        </authorList>
    </citation>
    <scope>NUCLEOTIDE SEQUENCE [LARGE SCALE GENOMIC DNA]</scope>
    <source>
        <strain evidence="1 2">DSM 26048</strain>
    </source>
</reference>
<name>A0ABS4IU15_9BACL</name>
<protein>
    <submittedName>
        <fullName evidence="1">Uncharacterized protein</fullName>
    </submittedName>
</protein>
<dbReference type="RefSeq" id="WP_209971132.1">
    <property type="nucleotide sequence ID" value="NZ_JAGGLB010000004.1"/>
</dbReference>
<evidence type="ECO:0000313" key="1">
    <source>
        <dbReference type="EMBL" id="MBP1990356.1"/>
    </source>
</evidence>